<organism evidence="2 3">
    <name type="scientific">Seiridium cardinale</name>
    <dbReference type="NCBI Taxonomy" id="138064"/>
    <lineage>
        <taxon>Eukaryota</taxon>
        <taxon>Fungi</taxon>
        <taxon>Dikarya</taxon>
        <taxon>Ascomycota</taxon>
        <taxon>Pezizomycotina</taxon>
        <taxon>Sordariomycetes</taxon>
        <taxon>Xylariomycetidae</taxon>
        <taxon>Amphisphaeriales</taxon>
        <taxon>Sporocadaceae</taxon>
        <taxon>Seiridium</taxon>
    </lineage>
</organism>
<accession>A0ABR2Y569</accession>
<keyword evidence="3" id="KW-1185">Reference proteome</keyword>
<name>A0ABR2Y569_9PEZI</name>
<gene>
    <name evidence="2" type="ORF">SCAR479_01348</name>
</gene>
<protein>
    <submittedName>
        <fullName evidence="2">Uncharacterized protein</fullName>
    </submittedName>
</protein>
<feature type="compositionally biased region" description="Basic residues" evidence="1">
    <location>
        <begin position="44"/>
        <end position="56"/>
    </location>
</feature>
<reference evidence="2 3" key="1">
    <citation type="submission" date="2024-02" db="EMBL/GenBank/DDBJ databases">
        <title>First draft genome assembly of two strains of Seiridium cardinale.</title>
        <authorList>
            <person name="Emiliani G."/>
            <person name="Scali E."/>
        </authorList>
    </citation>
    <scope>NUCLEOTIDE SEQUENCE [LARGE SCALE GENOMIC DNA]</scope>
    <source>
        <strain evidence="2 3">BM-138-000479</strain>
    </source>
</reference>
<comment type="caution">
    <text evidence="2">The sequence shown here is derived from an EMBL/GenBank/DDBJ whole genome shotgun (WGS) entry which is preliminary data.</text>
</comment>
<evidence type="ECO:0000256" key="1">
    <source>
        <dbReference type="SAM" id="MobiDB-lite"/>
    </source>
</evidence>
<proteinExistence type="predicted"/>
<feature type="region of interest" description="Disordered" evidence="1">
    <location>
        <begin position="41"/>
        <end position="74"/>
    </location>
</feature>
<evidence type="ECO:0000313" key="3">
    <source>
        <dbReference type="Proteomes" id="UP001465668"/>
    </source>
</evidence>
<dbReference type="Proteomes" id="UP001465668">
    <property type="component" value="Unassembled WGS sequence"/>
</dbReference>
<dbReference type="EMBL" id="JARVKM010000003">
    <property type="protein sequence ID" value="KAK9781477.1"/>
    <property type="molecule type" value="Genomic_DNA"/>
</dbReference>
<sequence length="161" mass="17413">MRVDFRPKNPVRANSVAERLGMKRAQPAACVVISPLAAPESLHSAKHASKPIHRTSGHMTEKAETASKSTVRQPTTITAVEKSDGKRPVPGYLNWASRFEKHAQITIPLRHEIGGPGECWNGMGQRENEATPIRLCNVTGHSSINPPTMIVIPSIGSPSVV</sequence>
<evidence type="ECO:0000313" key="2">
    <source>
        <dbReference type="EMBL" id="KAK9781477.1"/>
    </source>
</evidence>